<dbReference type="AlphaFoldDB" id="A0A9W6T7D2"/>
<gene>
    <name evidence="2" type="ORF">Amon01_000971500</name>
</gene>
<evidence type="ECO:0000313" key="3">
    <source>
        <dbReference type="Proteomes" id="UP001165063"/>
    </source>
</evidence>
<dbReference type="EMBL" id="BSXU01012722">
    <property type="protein sequence ID" value="GME77842.1"/>
    <property type="molecule type" value="Genomic_DNA"/>
</dbReference>
<feature type="compositionally biased region" description="Polar residues" evidence="1">
    <location>
        <begin position="128"/>
        <end position="139"/>
    </location>
</feature>
<feature type="region of interest" description="Disordered" evidence="1">
    <location>
        <begin position="95"/>
        <end position="176"/>
    </location>
</feature>
<comment type="caution">
    <text evidence="2">The sequence shown here is derived from an EMBL/GenBank/DDBJ whole genome shotgun (WGS) entry which is preliminary data.</text>
</comment>
<sequence>MISQLLYSQNINLKDLRLQDRSRTFIPKLNNRLPIMNPYATSPSVPPVAAAGGAGRAKSPVVNPYGRTSPAYGRKSPVINPYGRKSPVVNPYGRASPAQNPYAPATISGKPPPPNQFTGGVPTAAPGQGTNSGPGSVTSPLIHGNSIIDSTKHNPYAPTIINQQQPNSSPASSVNLAKSPYAPASVVPPNPYAPKSTVATGHSRARNVSITAGPPPMDSNLIPVPSVHGIASPLAPPAEHCRS</sequence>
<feature type="compositionally biased region" description="Low complexity" evidence="1">
    <location>
        <begin position="162"/>
        <end position="173"/>
    </location>
</feature>
<name>A0A9W6T7D2_AMBMO</name>
<accession>A0A9W6T7D2</accession>
<keyword evidence="3" id="KW-1185">Reference proteome</keyword>
<proteinExistence type="predicted"/>
<protein>
    <submittedName>
        <fullName evidence="2">Unnamed protein product</fullName>
    </submittedName>
</protein>
<feature type="region of interest" description="Disordered" evidence="1">
    <location>
        <begin position="196"/>
        <end position="224"/>
    </location>
</feature>
<organism evidence="2 3">
    <name type="scientific">Ambrosiozyma monospora</name>
    <name type="common">Yeast</name>
    <name type="synonym">Endomycopsis monosporus</name>
    <dbReference type="NCBI Taxonomy" id="43982"/>
    <lineage>
        <taxon>Eukaryota</taxon>
        <taxon>Fungi</taxon>
        <taxon>Dikarya</taxon>
        <taxon>Ascomycota</taxon>
        <taxon>Saccharomycotina</taxon>
        <taxon>Pichiomycetes</taxon>
        <taxon>Pichiales</taxon>
        <taxon>Pichiaceae</taxon>
        <taxon>Ambrosiozyma</taxon>
    </lineage>
</organism>
<dbReference type="Proteomes" id="UP001165063">
    <property type="component" value="Unassembled WGS sequence"/>
</dbReference>
<evidence type="ECO:0000313" key="2">
    <source>
        <dbReference type="EMBL" id="GME77842.1"/>
    </source>
</evidence>
<evidence type="ECO:0000256" key="1">
    <source>
        <dbReference type="SAM" id="MobiDB-lite"/>
    </source>
</evidence>
<reference evidence="2" key="1">
    <citation type="submission" date="2023-04" db="EMBL/GenBank/DDBJ databases">
        <title>Ambrosiozyma monospora NBRC 1965.</title>
        <authorList>
            <person name="Ichikawa N."/>
            <person name="Sato H."/>
            <person name="Tonouchi N."/>
        </authorList>
    </citation>
    <scope>NUCLEOTIDE SEQUENCE</scope>
    <source>
        <strain evidence="2">NBRC 1965</strain>
    </source>
</reference>